<reference evidence="1 2" key="1">
    <citation type="submission" date="2016-04" db="EMBL/GenBank/DDBJ databases">
        <title>Deep-sea bacteria in the southern Pacific.</title>
        <authorList>
            <person name="Tang K."/>
        </authorList>
    </citation>
    <scope>NUCLEOTIDE SEQUENCE [LARGE SCALE GENOMIC DNA]</scope>
    <source>
        <strain evidence="1 2">JLT2014</strain>
    </source>
</reference>
<gene>
    <name evidence="1" type="ORF">Ga0080574_TMP4136</name>
</gene>
<accession>A0A1P8UYK4</accession>
<dbReference type="STRING" id="1250539.Ga0080574_TMP4136"/>
<evidence type="ECO:0000313" key="1">
    <source>
        <dbReference type="EMBL" id="APZ54470.1"/>
    </source>
</evidence>
<protein>
    <submittedName>
        <fullName evidence="1">Uncharacterized protein</fullName>
    </submittedName>
</protein>
<dbReference type="EMBL" id="CP015093">
    <property type="protein sequence ID" value="APZ54470.1"/>
    <property type="molecule type" value="Genomic_DNA"/>
</dbReference>
<name>A0A1P8UYK4_9RHOB</name>
<dbReference type="KEGG" id="paby:Ga0080574_TMP4136"/>
<evidence type="ECO:0000313" key="2">
    <source>
        <dbReference type="Proteomes" id="UP000187059"/>
    </source>
</evidence>
<dbReference type="AlphaFoldDB" id="A0A1P8UYK4"/>
<sequence>MVHVGDDRNIAQVHCPAFREVLRDRLAGYGAKGQTYNSAFPACDA</sequence>
<dbReference type="Proteomes" id="UP000187059">
    <property type="component" value="Chromosome"/>
</dbReference>
<proteinExistence type="predicted"/>
<organism evidence="1 2">
    <name type="scientific">Salipiger abyssi</name>
    <dbReference type="NCBI Taxonomy" id="1250539"/>
    <lineage>
        <taxon>Bacteria</taxon>
        <taxon>Pseudomonadati</taxon>
        <taxon>Pseudomonadota</taxon>
        <taxon>Alphaproteobacteria</taxon>
        <taxon>Rhodobacterales</taxon>
        <taxon>Roseobacteraceae</taxon>
        <taxon>Salipiger</taxon>
    </lineage>
</organism>
<keyword evidence="2" id="KW-1185">Reference proteome</keyword>